<dbReference type="InterPro" id="IPR006119">
    <property type="entry name" value="Resolv_N"/>
</dbReference>
<dbReference type="AlphaFoldDB" id="A0A644WQ91"/>
<dbReference type="CDD" id="cd00338">
    <property type="entry name" value="Ser_Recombinase"/>
    <property type="match status" value="1"/>
</dbReference>
<dbReference type="InterPro" id="IPR011109">
    <property type="entry name" value="DNA_bind_recombinase_dom"/>
</dbReference>
<reference evidence="3" key="1">
    <citation type="submission" date="2019-08" db="EMBL/GenBank/DDBJ databases">
        <authorList>
            <person name="Kucharzyk K."/>
            <person name="Murdoch R.W."/>
            <person name="Higgins S."/>
            <person name="Loffler F."/>
        </authorList>
    </citation>
    <scope>NUCLEOTIDE SEQUENCE</scope>
</reference>
<keyword evidence="1" id="KW-0175">Coiled coil</keyword>
<dbReference type="InterPro" id="IPR050639">
    <property type="entry name" value="SSR_resolvase"/>
</dbReference>
<dbReference type="PANTHER" id="PTHR30461:SF23">
    <property type="entry name" value="DNA RECOMBINASE-RELATED"/>
    <property type="match status" value="1"/>
</dbReference>
<dbReference type="SUPFAM" id="SSF53041">
    <property type="entry name" value="Resolvase-like"/>
    <property type="match status" value="1"/>
</dbReference>
<dbReference type="InterPro" id="IPR025827">
    <property type="entry name" value="Zn_ribbon_recom_dom"/>
</dbReference>
<dbReference type="Gene3D" id="3.40.50.1390">
    <property type="entry name" value="Resolvase, N-terminal catalytic domain"/>
    <property type="match status" value="1"/>
</dbReference>
<feature type="coiled-coil region" evidence="1">
    <location>
        <begin position="385"/>
        <end position="419"/>
    </location>
</feature>
<dbReference type="Pfam" id="PF13408">
    <property type="entry name" value="Zn_ribbon_recom"/>
    <property type="match status" value="1"/>
</dbReference>
<evidence type="ECO:0000313" key="3">
    <source>
        <dbReference type="EMBL" id="MPM05902.1"/>
    </source>
</evidence>
<dbReference type="InterPro" id="IPR038109">
    <property type="entry name" value="DNA_bind_recomb_sf"/>
</dbReference>
<dbReference type="Gene3D" id="3.90.1750.20">
    <property type="entry name" value="Putative Large Serine Recombinase, Chain B, Domain 2"/>
    <property type="match status" value="1"/>
</dbReference>
<name>A0A644WQ91_9ZZZZ</name>
<dbReference type="SMART" id="SM00857">
    <property type="entry name" value="Resolvase"/>
    <property type="match status" value="1"/>
</dbReference>
<sequence length="537" mass="61463">MSKRVYCLYRVSTTKQVDLDELMQADIPMQRKSCREFAERRGWEIIREEQENGVSGFKVSAANRDKIQLIKEHAELARFDVLLVFMFDRIGRRAEETPFVVEWLVDHGIEVWSVNEGQQRFDNHTDYLLNYIRYWQASGESKKTSVRTKTALAQMVQDGKFRGGTTAYGYKLVGSGQLNKRKHEVKRLAVDYTEAAVVREVFRLCIELGYGKGRIVECLGENGYLNRDGNPWSEGSIGYMLHNSVYTGILSSGETKSSPFDELKIIDDTTFVKAQLIMSMRCSNTQDRNIPLNTKGKSLLSGNIFCGYCGGRLVLTSNVRSYRHTDGTTVQYRRMRYVCYNKSRHRADCGGQTGYIVHRVDDPVSSEMEKVLKQLANDKNWPKAQTTNSEKLTELTRQMEQAQQERSEAVARYEQIRLRTSELLAKSKALPDGMLLDLASDAYTVAAEAEERVAAIGAKLTEETQIGNRISEFHEKILIWSRIFDICSVERKKMIVCELIDRVTVTRGYAIEITYRDEILRMLETAKKLPKGSENKQ</sequence>
<dbReference type="EMBL" id="VSSQ01001176">
    <property type="protein sequence ID" value="MPM05902.1"/>
    <property type="molecule type" value="Genomic_DNA"/>
</dbReference>
<gene>
    <name evidence="3" type="ORF">SDC9_52197</name>
</gene>
<dbReference type="InterPro" id="IPR036162">
    <property type="entry name" value="Resolvase-like_N_sf"/>
</dbReference>
<dbReference type="GO" id="GO:0000150">
    <property type="term" value="F:DNA strand exchange activity"/>
    <property type="evidence" value="ECO:0007669"/>
    <property type="project" value="InterPro"/>
</dbReference>
<organism evidence="3">
    <name type="scientific">bioreactor metagenome</name>
    <dbReference type="NCBI Taxonomy" id="1076179"/>
    <lineage>
        <taxon>unclassified sequences</taxon>
        <taxon>metagenomes</taxon>
        <taxon>ecological metagenomes</taxon>
    </lineage>
</organism>
<dbReference type="Pfam" id="PF07508">
    <property type="entry name" value="Recombinase"/>
    <property type="match status" value="1"/>
</dbReference>
<dbReference type="Pfam" id="PF00239">
    <property type="entry name" value="Resolvase"/>
    <property type="match status" value="1"/>
</dbReference>
<evidence type="ECO:0000256" key="1">
    <source>
        <dbReference type="SAM" id="Coils"/>
    </source>
</evidence>
<dbReference type="PANTHER" id="PTHR30461">
    <property type="entry name" value="DNA-INVERTASE FROM LAMBDOID PROPHAGE"/>
    <property type="match status" value="1"/>
</dbReference>
<feature type="domain" description="Recombinase" evidence="2">
    <location>
        <begin position="167"/>
        <end position="284"/>
    </location>
</feature>
<dbReference type="GO" id="GO:0003677">
    <property type="term" value="F:DNA binding"/>
    <property type="evidence" value="ECO:0007669"/>
    <property type="project" value="InterPro"/>
</dbReference>
<evidence type="ECO:0000259" key="2">
    <source>
        <dbReference type="PROSITE" id="PS51737"/>
    </source>
</evidence>
<comment type="caution">
    <text evidence="3">The sequence shown here is derived from an EMBL/GenBank/DDBJ whole genome shotgun (WGS) entry which is preliminary data.</text>
</comment>
<accession>A0A644WQ91</accession>
<protein>
    <recommendedName>
        <fullName evidence="2">Recombinase domain-containing protein</fullName>
    </recommendedName>
</protein>
<proteinExistence type="predicted"/>
<dbReference type="PROSITE" id="PS51737">
    <property type="entry name" value="RECOMBINASE_DNA_BIND"/>
    <property type="match status" value="1"/>
</dbReference>